<gene>
    <name evidence="2" type="ORF">SAMN02745823_03727</name>
</gene>
<dbReference type="InterPro" id="IPR050744">
    <property type="entry name" value="AI-2_Isomerase_LsrG"/>
</dbReference>
<dbReference type="GO" id="GO:0004497">
    <property type="term" value="F:monooxygenase activity"/>
    <property type="evidence" value="ECO:0007669"/>
    <property type="project" value="UniProtKB-KW"/>
</dbReference>
<proteinExistence type="predicted"/>
<dbReference type="AlphaFoldDB" id="A0A1M5ZH88"/>
<dbReference type="PANTHER" id="PTHR33336:SF15">
    <property type="entry name" value="ABM DOMAIN-CONTAINING PROTEIN"/>
    <property type="match status" value="1"/>
</dbReference>
<name>A0A1M5ZH88_9FIRM</name>
<evidence type="ECO:0000313" key="3">
    <source>
        <dbReference type="Proteomes" id="UP000183995"/>
    </source>
</evidence>
<keyword evidence="3" id="KW-1185">Reference proteome</keyword>
<dbReference type="EMBL" id="FQXV01000021">
    <property type="protein sequence ID" value="SHI23504.1"/>
    <property type="molecule type" value="Genomic_DNA"/>
</dbReference>
<protein>
    <submittedName>
        <fullName evidence="2">Quinol monooxygenase YgiN</fullName>
    </submittedName>
</protein>
<keyword evidence="2" id="KW-0503">Monooxygenase</keyword>
<dbReference type="PANTHER" id="PTHR33336">
    <property type="entry name" value="QUINOL MONOOXYGENASE YGIN-RELATED"/>
    <property type="match status" value="1"/>
</dbReference>
<dbReference type="Pfam" id="PF03992">
    <property type="entry name" value="ABM"/>
    <property type="match status" value="1"/>
</dbReference>
<keyword evidence="2" id="KW-0560">Oxidoreductase</keyword>
<dbReference type="InterPro" id="IPR011008">
    <property type="entry name" value="Dimeric_a/b-barrel"/>
</dbReference>
<evidence type="ECO:0000259" key="1">
    <source>
        <dbReference type="PROSITE" id="PS51725"/>
    </source>
</evidence>
<evidence type="ECO:0000313" key="2">
    <source>
        <dbReference type="EMBL" id="SHI23504.1"/>
    </source>
</evidence>
<accession>A0A1M5ZH88</accession>
<organism evidence="2 3">
    <name type="scientific">Sporobacter termitidis DSM 10068</name>
    <dbReference type="NCBI Taxonomy" id="1123282"/>
    <lineage>
        <taxon>Bacteria</taxon>
        <taxon>Bacillati</taxon>
        <taxon>Bacillota</taxon>
        <taxon>Clostridia</taxon>
        <taxon>Eubacteriales</taxon>
        <taxon>Oscillospiraceae</taxon>
        <taxon>Sporobacter</taxon>
    </lineage>
</organism>
<dbReference type="Proteomes" id="UP000183995">
    <property type="component" value="Unassembled WGS sequence"/>
</dbReference>
<dbReference type="Gene3D" id="3.30.70.100">
    <property type="match status" value="1"/>
</dbReference>
<dbReference type="PROSITE" id="PS51725">
    <property type="entry name" value="ABM"/>
    <property type="match status" value="1"/>
</dbReference>
<dbReference type="OrthoDB" id="287932at2"/>
<feature type="domain" description="ABM" evidence="1">
    <location>
        <begin position="2"/>
        <end position="92"/>
    </location>
</feature>
<dbReference type="SUPFAM" id="SSF54909">
    <property type="entry name" value="Dimeric alpha+beta barrel"/>
    <property type="match status" value="1"/>
</dbReference>
<sequence>MIKVVAKQYIKDGSLEEFLPVAKALVEETNKKDEGCLKYEMYQDLSDPLVVTVIEEWESQEVLDKHMKAKHFTDAMPKIGALCEKSADINIYKKLF</sequence>
<dbReference type="STRING" id="1123282.SAMN02745823_03727"/>
<dbReference type="RefSeq" id="WP_073082934.1">
    <property type="nucleotide sequence ID" value="NZ_FQXV01000021.1"/>
</dbReference>
<dbReference type="InterPro" id="IPR007138">
    <property type="entry name" value="ABM_dom"/>
</dbReference>
<reference evidence="2 3" key="1">
    <citation type="submission" date="2016-11" db="EMBL/GenBank/DDBJ databases">
        <authorList>
            <person name="Jaros S."/>
            <person name="Januszkiewicz K."/>
            <person name="Wedrychowicz H."/>
        </authorList>
    </citation>
    <scope>NUCLEOTIDE SEQUENCE [LARGE SCALE GENOMIC DNA]</scope>
    <source>
        <strain evidence="2 3">DSM 10068</strain>
    </source>
</reference>